<dbReference type="InterPro" id="IPR040079">
    <property type="entry name" value="Glutathione_S-Trfase"/>
</dbReference>
<dbReference type="EC" id="2.5.1.18" evidence="3"/>
<evidence type="ECO:0000256" key="2">
    <source>
        <dbReference type="ARBA" id="ARBA00005861"/>
    </source>
</evidence>
<dbReference type="AlphaFoldDB" id="A0A8J9SHV5"/>
<dbReference type="InterPro" id="IPR004046">
    <property type="entry name" value="GST_C"/>
</dbReference>
<evidence type="ECO:0000256" key="5">
    <source>
        <dbReference type="ARBA" id="ARBA00047960"/>
    </source>
</evidence>
<comment type="function">
    <text evidence="1">Conjugation of reduced glutathione to a wide number of exogenous and endogenous hydrophobic electrophiles.</text>
</comment>
<dbReference type="PROSITE" id="PS50405">
    <property type="entry name" value="GST_CTER"/>
    <property type="match status" value="1"/>
</dbReference>
<dbReference type="SFLD" id="SFLDS00019">
    <property type="entry name" value="Glutathione_Transferase_(cytos"/>
    <property type="match status" value="1"/>
</dbReference>
<dbReference type="InterPro" id="IPR050213">
    <property type="entry name" value="GST_superfamily"/>
</dbReference>
<dbReference type="InterPro" id="IPR004045">
    <property type="entry name" value="Glutathione_S-Trfase_N"/>
</dbReference>
<feature type="domain" description="GST N-terminal" evidence="6">
    <location>
        <begin position="20"/>
        <end position="115"/>
    </location>
</feature>
<evidence type="ECO:0000256" key="1">
    <source>
        <dbReference type="ARBA" id="ARBA00003701"/>
    </source>
</evidence>
<dbReference type="SUPFAM" id="SSF52833">
    <property type="entry name" value="Thioredoxin-like"/>
    <property type="match status" value="1"/>
</dbReference>
<dbReference type="Pfam" id="PF14497">
    <property type="entry name" value="GST_C_3"/>
    <property type="match status" value="1"/>
</dbReference>
<protein>
    <recommendedName>
        <fullName evidence="3">glutathione transferase</fullName>
        <ecNumber evidence="3">2.5.1.18</ecNumber>
    </recommendedName>
</protein>
<comment type="similarity">
    <text evidence="2">Belongs to the GST superfamily. Mu family.</text>
</comment>
<evidence type="ECO:0000313" key="8">
    <source>
        <dbReference type="EMBL" id="CAG9294220.1"/>
    </source>
</evidence>
<proteinExistence type="inferred from homology"/>
<organism evidence="8">
    <name type="scientific">Phaeodactylum tricornutum</name>
    <name type="common">Diatom</name>
    <dbReference type="NCBI Taxonomy" id="2850"/>
    <lineage>
        <taxon>Eukaryota</taxon>
        <taxon>Sar</taxon>
        <taxon>Stramenopiles</taxon>
        <taxon>Ochrophyta</taxon>
        <taxon>Bacillariophyta</taxon>
        <taxon>Bacillariophyceae</taxon>
        <taxon>Bacillariophycidae</taxon>
        <taxon>Naviculales</taxon>
        <taxon>Phaeodactylaceae</taxon>
        <taxon>Phaeodactylum</taxon>
    </lineage>
</organism>
<dbReference type="GO" id="GO:0004364">
    <property type="term" value="F:glutathione transferase activity"/>
    <property type="evidence" value="ECO:0007669"/>
    <property type="project" value="UniProtKB-EC"/>
</dbReference>
<feature type="domain" description="GST C-terminal" evidence="7">
    <location>
        <begin position="116"/>
        <end position="239"/>
    </location>
</feature>
<sequence length="248" mass="28325">MVRVIVVTKCEDVPTKPVDDKPMLVYWNLLGLVQFNRFALIQADVDFCDVRIDADEPSCANFRKCWMDAKAGALQDVLDFPNLPYFLDGHGENKIALTQSNAILRHIGRRYNLMGNPCKEHLVDMIVDELSDVESNITRRAYAHGKDAIASWYETDIPDVMKRFLPMIDNSFLTGDQVSIADCKFYSFLYKLQLIEDEMGGPKTADIMNDTVRAYMQRFEALPRIKAYMASPDYQKGPLNNRHAKWGG</sequence>
<dbReference type="InterPro" id="IPR036249">
    <property type="entry name" value="Thioredoxin-like_sf"/>
</dbReference>
<name>A0A8J9SHV5_PHATR</name>
<evidence type="ECO:0000256" key="4">
    <source>
        <dbReference type="ARBA" id="ARBA00022679"/>
    </source>
</evidence>
<evidence type="ECO:0000259" key="6">
    <source>
        <dbReference type="PROSITE" id="PS50404"/>
    </source>
</evidence>
<evidence type="ECO:0000256" key="3">
    <source>
        <dbReference type="ARBA" id="ARBA00012452"/>
    </source>
</evidence>
<dbReference type="InterPro" id="IPR036282">
    <property type="entry name" value="Glutathione-S-Trfase_C_sf"/>
</dbReference>
<dbReference type="PROSITE" id="PS50404">
    <property type="entry name" value="GST_NTER"/>
    <property type="match status" value="1"/>
</dbReference>
<reference evidence="8" key="1">
    <citation type="submission" date="2022-02" db="EMBL/GenBank/DDBJ databases">
        <authorList>
            <person name="Giguere J D."/>
        </authorList>
    </citation>
    <scope>NUCLEOTIDE SEQUENCE</scope>
    <source>
        <strain evidence="8">CCAP 1055/1</strain>
    </source>
</reference>
<evidence type="ECO:0000259" key="7">
    <source>
        <dbReference type="PROSITE" id="PS50405"/>
    </source>
</evidence>
<dbReference type="InterPro" id="IPR010987">
    <property type="entry name" value="Glutathione-S-Trfase_C-like"/>
</dbReference>
<dbReference type="Proteomes" id="UP000836788">
    <property type="component" value="Chromosome 9"/>
</dbReference>
<dbReference type="Gene3D" id="1.20.1050.10">
    <property type="match status" value="1"/>
</dbReference>
<comment type="catalytic activity">
    <reaction evidence="5">
        <text>RX + glutathione = an S-substituted glutathione + a halide anion + H(+)</text>
        <dbReference type="Rhea" id="RHEA:16437"/>
        <dbReference type="ChEBI" id="CHEBI:15378"/>
        <dbReference type="ChEBI" id="CHEBI:16042"/>
        <dbReference type="ChEBI" id="CHEBI:17792"/>
        <dbReference type="ChEBI" id="CHEBI:57925"/>
        <dbReference type="ChEBI" id="CHEBI:90779"/>
        <dbReference type="EC" id="2.5.1.18"/>
    </reaction>
</comment>
<keyword evidence="4" id="KW-0808">Transferase</keyword>
<dbReference type="GO" id="GO:0006749">
    <property type="term" value="P:glutathione metabolic process"/>
    <property type="evidence" value="ECO:0007669"/>
    <property type="project" value="TreeGrafter"/>
</dbReference>
<dbReference type="Gene3D" id="3.40.30.10">
    <property type="entry name" value="Glutaredoxin"/>
    <property type="match status" value="1"/>
</dbReference>
<dbReference type="PANTHER" id="PTHR11571">
    <property type="entry name" value="GLUTATHIONE S-TRANSFERASE"/>
    <property type="match status" value="1"/>
</dbReference>
<accession>A0A8J9SHV5</accession>
<gene>
    <name evidence="8" type="ORF">PTTT1_LOCUS53976</name>
</gene>
<dbReference type="SUPFAM" id="SSF47616">
    <property type="entry name" value="GST C-terminal domain-like"/>
    <property type="match status" value="1"/>
</dbReference>
<dbReference type="PANTHER" id="PTHR11571:SF222">
    <property type="entry name" value="GLUTATHIONE TRANSFERASE"/>
    <property type="match status" value="1"/>
</dbReference>
<dbReference type="EMBL" id="OU594950">
    <property type="protein sequence ID" value="CAG9294220.1"/>
    <property type="molecule type" value="Genomic_DNA"/>
</dbReference>